<evidence type="ECO:0000313" key="7">
    <source>
        <dbReference type="EMBL" id="ENZ17691.1"/>
    </source>
</evidence>
<dbReference type="AlphaFoldDB" id="A0A0E2HRP3"/>
<dbReference type="Pfam" id="PF02782">
    <property type="entry name" value="FGGY_C"/>
    <property type="match status" value="1"/>
</dbReference>
<dbReference type="InterPro" id="IPR050406">
    <property type="entry name" value="FGGY_Carb_Kinase"/>
</dbReference>
<dbReference type="GO" id="GO:0016301">
    <property type="term" value="F:kinase activity"/>
    <property type="evidence" value="ECO:0007669"/>
    <property type="project" value="UniProtKB-KW"/>
</dbReference>
<gene>
    <name evidence="7" type="ORF">HMPREF1090_01641</name>
</gene>
<evidence type="ECO:0000256" key="4">
    <source>
        <dbReference type="RuleBase" id="RU003733"/>
    </source>
</evidence>
<reference evidence="7 8" key="1">
    <citation type="submission" date="2013-01" db="EMBL/GenBank/DDBJ databases">
        <title>The Genome Sequence of Clostridium clostridioforme 90A8.</title>
        <authorList>
            <consortium name="The Broad Institute Genome Sequencing Platform"/>
            <person name="Earl A."/>
            <person name="Ward D."/>
            <person name="Feldgarden M."/>
            <person name="Gevers D."/>
            <person name="Courvalin P."/>
            <person name="Lambert T."/>
            <person name="Walker B."/>
            <person name="Young S.K."/>
            <person name="Zeng Q."/>
            <person name="Gargeya S."/>
            <person name="Fitzgerald M."/>
            <person name="Haas B."/>
            <person name="Abouelleil A."/>
            <person name="Alvarado L."/>
            <person name="Arachchi H.M."/>
            <person name="Berlin A.M."/>
            <person name="Chapman S.B."/>
            <person name="Dewar J."/>
            <person name="Goldberg J."/>
            <person name="Griggs A."/>
            <person name="Gujja S."/>
            <person name="Hansen M."/>
            <person name="Howarth C."/>
            <person name="Imamovic A."/>
            <person name="Larimer J."/>
            <person name="McCowan C."/>
            <person name="Murphy C."/>
            <person name="Neiman D."/>
            <person name="Pearson M."/>
            <person name="Priest M."/>
            <person name="Roberts A."/>
            <person name="Saif S."/>
            <person name="Shea T."/>
            <person name="Sisk P."/>
            <person name="Sykes S."/>
            <person name="Wortman J."/>
            <person name="Nusbaum C."/>
            <person name="Birren B."/>
        </authorList>
    </citation>
    <scope>NUCLEOTIDE SEQUENCE [LARGE SCALE GENOMIC DNA]</scope>
    <source>
        <strain evidence="7 8">90A8</strain>
    </source>
</reference>
<dbReference type="PROSITE" id="PS00445">
    <property type="entry name" value="FGGY_KINASES_2"/>
    <property type="match status" value="1"/>
</dbReference>
<protein>
    <recommendedName>
        <fullName evidence="9">Carbohydrate kinase</fullName>
    </recommendedName>
</protein>
<evidence type="ECO:0000259" key="6">
    <source>
        <dbReference type="Pfam" id="PF02782"/>
    </source>
</evidence>
<dbReference type="InterPro" id="IPR018485">
    <property type="entry name" value="FGGY_C"/>
</dbReference>
<dbReference type="Proteomes" id="UP000013085">
    <property type="component" value="Unassembled WGS sequence"/>
</dbReference>
<accession>A0A0E2HRP3</accession>
<evidence type="ECO:0000256" key="2">
    <source>
        <dbReference type="ARBA" id="ARBA00022679"/>
    </source>
</evidence>
<comment type="caution">
    <text evidence="7">The sequence shown here is derived from an EMBL/GenBank/DDBJ whole genome shotgun (WGS) entry which is preliminary data.</text>
</comment>
<name>A0A0E2HRP3_9FIRM</name>
<dbReference type="InterPro" id="IPR018483">
    <property type="entry name" value="Carb_kinase_FGGY_CS"/>
</dbReference>
<dbReference type="InterPro" id="IPR018484">
    <property type="entry name" value="FGGY_N"/>
</dbReference>
<dbReference type="GO" id="GO:0016773">
    <property type="term" value="F:phosphotransferase activity, alcohol group as acceptor"/>
    <property type="evidence" value="ECO:0007669"/>
    <property type="project" value="InterPro"/>
</dbReference>
<evidence type="ECO:0008006" key="9">
    <source>
        <dbReference type="Google" id="ProtNLM"/>
    </source>
</evidence>
<feature type="domain" description="Carbohydrate kinase FGGY N-terminal" evidence="5">
    <location>
        <begin position="4"/>
        <end position="247"/>
    </location>
</feature>
<dbReference type="InterPro" id="IPR043129">
    <property type="entry name" value="ATPase_NBD"/>
</dbReference>
<evidence type="ECO:0000259" key="5">
    <source>
        <dbReference type="Pfam" id="PF00370"/>
    </source>
</evidence>
<proteinExistence type="inferred from homology"/>
<dbReference type="InterPro" id="IPR000577">
    <property type="entry name" value="Carb_kinase_FGGY"/>
</dbReference>
<dbReference type="CDD" id="cd24121">
    <property type="entry name" value="ASKHA_NBD_FGGY_BaEryA-like"/>
    <property type="match status" value="1"/>
</dbReference>
<keyword evidence="3 4" id="KW-0418">Kinase</keyword>
<dbReference type="GO" id="GO:0005975">
    <property type="term" value="P:carbohydrate metabolic process"/>
    <property type="evidence" value="ECO:0007669"/>
    <property type="project" value="InterPro"/>
</dbReference>
<sequence>MERYIIGIDSGTTGIKAVLFDEQGNEIAKKGIGLKGYFPQENQYEEDMEEIWEKAQICVKSVAAQVDRNAIIGIGITAQGDGLWMADEDMNPVRRGCCFCDGRAAEFVDQWVEDGTCERLFELTGTWVFTGNQNGIVRWMEKYEKESLEKSRWLLHLKDYLFYKFTGQVTTDATDQSLIFLDQTRRDYLEEAFEVCGLKEYREKYPPVKTAKENAYFILPELAEKAGLTDKVLVTSGPMDVGACALGSGVIDNAHCCSIIGTAALHEMVIDKPLQDKIKSGMTVSHVMEGKWLRLMASLAGTPNLEWMLQTIGSQIKEEAEKLGKNVYDYMEEMINDVPIGAHGVMYHPYLLAGGERAPFTDSRARASYTGLSVKTSLADIVRATYEGVAFAMLDCYEHMPLTPKQITVCGGGSGSNTWCQMFADALGSRIVTVKGDELGARGAAINNMVVQGIYGSYQEAVSKIVKTKMVYEPNMEHHKKYMKFYELYKEIYMSIQKSWKTRAAILKE</sequence>
<dbReference type="Pfam" id="PF00370">
    <property type="entry name" value="FGGY_N"/>
    <property type="match status" value="1"/>
</dbReference>
<keyword evidence="2 4" id="KW-0808">Transferase</keyword>
<dbReference type="SUPFAM" id="SSF53067">
    <property type="entry name" value="Actin-like ATPase domain"/>
    <property type="match status" value="2"/>
</dbReference>
<organism evidence="7 8">
    <name type="scientific">[Clostridium] clostridioforme 90A8</name>
    <dbReference type="NCBI Taxonomy" id="999408"/>
    <lineage>
        <taxon>Bacteria</taxon>
        <taxon>Bacillati</taxon>
        <taxon>Bacillota</taxon>
        <taxon>Clostridia</taxon>
        <taxon>Lachnospirales</taxon>
        <taxon>Lachnospiraceae</taxon>
        <taxon>Enterocloster</taxon>
    </lineage>
</organism>
<dbReference type="PANTHER" id="PTHR43095">
    <property type="entry name" value="SUGAR KINASE"/>
    <property type="match status" value="1"/>
</dbReference>
<evidence type="ECO:0000256" key="3">
    <source>
        <dbReference type="ARBA" id="ARBA00022777"/>
    </source>
</evidence>
<dbReference type="PANTHER" id="PTHR43095:SF3">
    <property type="entry name" value="L-XYLULOSE_3-KETO-L-GULONATE KINASE"/>
    <property type="match status" value="1"/>
</dbReference>
<dbReference type="PIRSF" id="PIRSF000538">
    <property type="entry name" value="GlpK"/>
    <property type="match status" value="1"/>
</dbReference>
<evidence type="ECO:0000313" key="8">
    <source>
        <dbReference type="Proteomes" id="UP000013085"/>
    </source>
</evidence>
<dbReference type="EMBL" id="AGYR01000013">
    <property type="protein sequence ID" value="ENZ17691.1"/>
    <property type="molecule type" value="Genomic_DNA"/>
</dbReference>
<evidence type="ECO:0000256" key="1">
    <source>
        <dbReference type="ARBA" id="ARBA00009156"/>
    </source>
</evidence>
<dbReference type="PATRIC" id="fig|999408.3.peg.1768"/>
<dbReference type="RefSeq" id="WP_002595497.1">
    <property type="nucleotide sequence ID" value="NZ_KB851018.1"/>
</dbReference>
<dbReference type="Gene3D" id="3.30.420.40">
    <property type="match status" value="2"/>
</dbReference>
<comment type="similarity">
    <text evidence="1 4">Belongs to the FGGY kinase family.</text>
</comment>
<feature type="domain" description="Carbohydrate kinase FGGY C-terminal" evidence="6">
    <location>
        <begin position="259"/>
        <end position="447"/>
    </location>
</feature>
<dbReference type="HOGENOM" id="CLU_009281_3_1_9"/>